<feature type="transmembrane region" description="Helical" evidence="6">
    <location>
        <begin position="24"/>
        <end position="50"/>
    </location>
</feature>
<feature type="transmembrane region" description="Helical" evidence="6">
    <location>
        <begin position="418"/>
        <end position="438"/>
    </location>
</feature>
<reference evidence="7 8" key="1">
    <citation type="submission" date="2015-06" db="EMBL/GenBank/DDBJ databases">
        <title>Improved classification and identification of acetic acid bacteria using matrix-assisted laser desorption/ionization time-of-flight mass spectrometry; Gluconobacter nephelii and Gluconobacter uchimurae are later heterotypic synonyms of Gluconobacter japonicus and Gluconobacter oxydans, respectively.</title>
        <authorList>
            <person name="Li L."/>
            <person name="Cleenwerck I."/>
            <person name="De Vuyst L."/>
            <person name="Vandamme P."/>
        </authorList>
    </citation>
    <scope>NUCLEOTIDE SEQUENCE [LARGE SCALE GENOMIC DNA]</scope>
    <source>
        <strain evidence="7 8">LMG 1699</strain>
    </source>
</reference>
<feature type="transmembrane region" description="Helical" evidence="6">
    <location>
        <begin position="56"/>
        <end position="75"/>
    </location>
</feature>
<evidence type="ECO:0000256" key="4">
    <source>
        <dbReference type="ARBA" id="ARBA00022989"/>
    </source>
</evidence>
<evidence type="ECO:0000256" key="1">
    <source>
        <dbReference type="ARBA" id="ARBA00004651"/>
    </source>
</evidence>
<dbReference type="EMBL" id="LHZX01000160">
    <property type="protein sequence ID" value="KXV72224.1"/>
    <property type="molecule type" value="Genomic_DNA"/>
</dbReference>
<dbReference type="AlphaFoldDB" id="A0A149UWH5"/>
<evidence type="ECO:0000313" key="7">
    <source>
        <dbReference type="EMBL" id="KXV72224.1"/>
    </source>
</evidence>
<evidence type="ECO:0000256" key="3">
    <source>
        <dbReference type="ARBA" id="ARBA00022692"/>
    </source>
</evidence>
<comment type="caution">
    <text evidence="7">The sequence shown here is derived from an EMBL/GenBank/DDBJ whole genome shotgun (WGS) entry which is preliminary data.</text>
</comment>
<dbReference type="PANTHER" id="PTHR30250:SF31">
    <property type="entry name" value="INNER MEMBRANE PROTEIN YGHQ"/>
    <property type="match status" value="1"/>
</dbReference>
<feature type="transmembrane region" description="Helical" evidence="6">
    <location>
        <begin position="393"/>
        <end position="412"/>
    </location>
</feature>
<proteinExistence type="predicted"/>
<keyword evidence="4 6" id="KW-1133">Transmembrane helix</keyword>
<accession>A0A149UWH5</accession>
<evidence type="ECO:0000313" key="8">
    <source>
        <dbReference type="Proteomes" id="UP000075377"/>
    </source>
</evidence>
<dbReference type="Proteomes" id="UP000075377">
    <property type="component" value="Unassembled WGS sequence"/>
</dbReference>
<protein>
    <recommendedName>
        <fullName evidence="9">Polysaccharide biosynthesis protein</fullName>
    </recommendedName>
</protein>
<feature type="transmembrane region" description="Helical" evidence="6">
    <location>
        <begin position="199"/>
        <end position="222"/>
    </location>
</feature>
<feature type="transmembrane region" description="Helical" evidence="6">
    <location>
        <begin position="116"/>
        <end position="138"/>
    </location>
</feature>
<dbReference type="PATRIC" id="fig|178901.14.peg.1650"/>
<dbReference type="PANTHER" id="PTHR30250">
    <property type="entry name" value="PST FAMILY PREDICTED COLANIC ACID TRANSPORTER"/>
    <property type="match status" value="1"/>
</dbReference>
<sequence>MPEQCENFIRIGRIKMSENKGKTAFARIMSNTTTIVVGRVLNAICSFIYVPLTVQAAGLNGFGNMLLITSYLILISDITHLHSWQPLVHYGTMSLREKNFREFNQILTFCMRSDGLSGMIGTIVGLCGIAVFGNLLAWPSDIKSLAEVCSITILFMNRGWPVGALRLLDKFKIATTIELVGTITRTVGSFIGYEYKCGLSFFVFLWCFTQIALFAIYNIVALRFIHEATRQRFPWKELFFPTIQIPGIWKLTLGTSLNEILQAFFKQISTLLIGAWMGAGDAAIFRVASQITNALAKPANMMIPALYPEFIRSRDDGNVKELKYILMRIYATISILAVVVLTVSITLGSNILNYMLHHSIPQGGMLIAILATSAMIDISVVPLEPLLTVMGRVYSVLHAKAFAIIVYMPVLFELTKYFGIWGAAGSAVVASTIMLWWCSIAATKIFALTYPSENT</sequence>
<keyword evidence="2" id="KW-1003">Cell membrane</keyword>
<organism evidence="7 8">
    <name type="scientific">Acetobacter malorum</name>
    <dbReference type="NCBI Taxonomy" id="178901"/>
    <lineage>
        <taxon>Bacteria</taxon>
        <taxon>Pseudomonadati</taxon>
        <taxon>Pseudomonadota</taxon>
        <taxon>Alphaproteobacteria</taxon>
        <taxon>Acetobacterales</taxon>
        <taxon>Acetobacteraceae</taxon>
        <taxon>Acetobacter</taxon>
    </lineage>
</organism>
<feature type="transmembrane region" description="Helical" evidence="6">
    <location>
        <begin position="329"/>
        <end position="352"/>
    </location>
</feature>
<evidence type="ECO:0000256" key="5">
    <source>
        <dbReference type="ARBA" id="ARBA00023136"/>
    </source>
</evidence>
<dbReference type="GO" id="GO:0005886">
    <property type="term" value="C:plasma membrane"/>
    <property type="evidence" value="ECO:0007669"/>
    <property type="project" value="UniProtKB-SubCell"/>
</dbReference>
<dbReference type="InterPro" id="IPR050833">
    <property type="entry name" value="Poly_Biosynth_Transport"/>
</dbReference>
<comment type="subcellular location">
    <subcellularLocation>
        <location evidence="1">Cell membrane</location>
        <topology evidence="1">Multi-pass membrane protein</topology>
    </subcellularLocation>
</comment>
<gene>
    <name evidence="7" type="ORF">AD951_01295</name>
</gene>
<keyword evidence="3 6" id="KW-0812">Transmembrane</keyword>
<keyword evidence="5 6" id="KW-0472">Membrane</keyword>
<evidence type="ECO:0000256" key="2">
    <source>
        <dbReference type="ARBA" id="ARBA00022475"/>
    </source>
</evidence>
<feature type="transmembrane region" description="Helical" evidence="6">
    <location>
        <begin position="364"/>
        <end position="381"/>
    </location>
</feature>
<evidence type="ECO:0008006" key="9">
    <source>
        <dbReference type="Google" id="ProtNLM"/>
    </source>
</evidence>
<evidence type="ECO:0000256" key="6">
    <source>
        <dbReference type="SAM" id="Phobius"/>
    </source>
</evidence>
<name>A0A149UWH5_9PROT</name>